<reference evidence="2" key="1">
    <citation type="journal article" date="2003" name="Genome Biol.">
        <title>An integrated gene annotation and transcriptional profiling approach towards the full gene content of the Drosophila genome.</title>
        <authorList>
            <person name="Hild M."/>
            <person name="Beckmann B."/>
            <person name="Haas S.A."/>
            <person name="Koch B."/>
            <person name="Solovyev V."/>
            <person name="Busold C."/>
            <person name="Fellenberg K."/>
            <person name="Boutros M."/>
            <person name="Vingron M."/>
            <person name="Sauer F."/>
            <person name="Hoheisel J.D."/>
            <person name="Paro R."/>
        </authorList>
    </citation>
    <scope>NUCLEOTIDE SEQUENCE</scope>
</reference>
<organism evidence="2">
    <name type="scientific">Drosophila melanogaster</name>
    <name type="common">Fruit fly</name>
    <dbReference type="NCBI Taxonomy" id="7227"/>
    <lineage>
        <taxon>Eukaryota</taxon>
        <taxon>Metazoa</taxon>
        <taxon>Ecdysozoa</taxon>
        <taxon>Arthropoda</taxon>
        <taxon>Hexapoda</taxon>
        <taxon>Insecta</taxon>
        <taxon>Pterygota</taxon>
        <taxon>Neoptera</taxon>
        <taxon>Endopterygota</taxon>
        <taxon>Diptera</taxon>
        <taxon>Brachycera</taxon>
        <taxon>Muscomorpha</taxon>
        <taxon>Ephydroidea</taxon>
        <taxon>Drosophilidae</taxon>
        <taxon>Drosophila</taxon>
        <taxon>Sophophora</taxon>
    </lineage>
</organism>
<evidence type="ECO:0000256" key="1">
    <source>
        <dbReference type="SAM" id="MobiDB-lite"/>
    </source>
</evidence>
<gene>
    <name evidence="2" type="ORF">HDC13009</name>
</gene>
<sequence length="185" mass="20129">MAQNKQRAATHSQKDPNPKNPNKANRMWRTTTNQWWQDEPKDPRPHCPQPGGCTLLGPASGIGLDTGYGHGAAAMPNQRTRRRDASAAPEDGEFWGATECTETSGGEVGGCEVASRRRGTGLNTLAFVLELKQQTLPMQTLKKCIKRCNKTEPKGGGFVGQRQWQVQGSCPNVGGGNCETQLLQR</sequence>
<evidence type="ECO:0000313" key="2">
    <source>
        <dbReference type="EMBL" id="DAA03967.1"/>
    </source>
</evidence>
<feature type="compositionally biased region" description="Polar residues" evidence="1">
    <location>
        <begin position="1"/>
        <end position="11"/>
    </location>
</feature>
<protein>
    <submittedName>
        <fullName evidence="2">HDC13009</fullName>
    </submittedName>
</protein>
<dbReference type="EMBL" id="BK002461">
    <property type="protein sequence ID" value="DAA03967.1"/>
    <property type="molecule type" value="Genomic_DNA"/>
</dbReference>
<accession>Q6IKA5</accession>
<name>Q6IKA5_DROME</name>
<proteinExistence type="predicted"/>
<dbReference type="AlphaFoldDB" id="Q6IKA5"/>
<feature type="region of interest" description="Disordered" evidence="1">
    <location>
        <begin position="1"/>
        <end position="29"/>
    </location>
</feature>